<evidence type="ECO:0000259" key="1">
    <source>
        <dbReference type="PROSITE" id="PS51707"/>
    </source>
</evidence>
<dbReference type="OMA" id="QDDTFFP"/>
<dbReference type="Proteomes" id="UP001501920">
    <property type="component" value="Chromosome 17"/>
</dbReference>
<evidence type="ECO:0000313" key="2">
    <source>
        <dbReference type="Ensembl" id="ENSPNAP00000005020.1"/>
    </source>
</evidence>
<sequence length="176" mass="19630">MPSNVEVKARVCDLDFLAQRAKELSGSDGTVIKQQDTFFTVARGRLKLRDFLDGSGQLIFYERPDMDGPKLSNYSITPTNDPEGLRRVLSDALGQVGQVKKERRLYMVGQTRVHVDCVEGLGNFMELEVVMKENQSTEEGATIANQLMQDLGVKKEHLIEGAYMDLLLAKGLQNGH</sequence>
<dbReference type="SUPFAM" id="SSF55154">
    <property type="entry name" value="CYTH-like phosphatases"/>
    <property type="match status" value="1"/>
</dbReference>
<evidence type="ECO:0000313" key="3">
    <source>
        <dbReference type="Proteomes" id="UP001501920"/>
    </source>
</evidence>
<dbReference type="PROSITE" id="PS51707">
    <property type="entry name" value="CYTH"/>
    <property type="match status" value="1"/>
</dbReference>
<dbReference type="GO" id="GO:0016462">
    <property type="term" value="F:pyrophosphatase activity"/>
    <property type="evidence" value="ECO:0007669"/>
    <property type="project" value="UniProtKB-ARBA"/>
</dbReference>
<dbReference type="PANTHER" id="PTHR21028:SF2">
    <property type="entry name" value="CYTH DOMAIN-CONTAINING PROTEIN"/>
    <property type="match status" value="1"/>
</dbReference>
<dbReference type="GeneTree" id="ENSGT00390000003014"/>
<dbReference type="InterPro" id="IPR033469">
    <property type="entry name" value="CYTH-like_dom_sf"/>
</dbReference>
<dbReference type="SMART" id="SM01118">
    <property type="entry name" value="CYTH"/>
    <property type="match status" value="1"/>
</dbReference>
<dbReference type="STRING" id="42514.ENSPNAP00000005020"/>
<dbReference type="InterPro" id="IPR008173">
    <property type="entry name" value="Adenylyl_cyclase_CyaB"/>
</dbReference>
<dbReference type="Ensembl" id="ENSPNAT00000006027.2">
    <property type="protein sequence ID" value="ENSPNAP00000005020.1"/>
    <property type="gene ID" value="ENSPNAG00000001687.2"/>
</dbReference>
<dbReference type="Pfam" id="PF01928">
    <property type="entry name" value="CYTH"/>
    <property type="match status" value="1"/>
</dbReference>
<protein>
    <recommendedName>
        <fullName evidence="1">CYTH domain-containing protein</fullName>
    </recommendedName>
</protein>
<dbReference type="PANTHER" id="PTHR21028">
    <property type="entry name" value="SI:CH211-156B7.4"/>
    <property type="match status" value="1"/>
</dbReference>
<feature type="domain" description="CYTH" evidence="1">
    <location>
        <begin position="2"/>
        <end position="169"/>
    </location>
</feature>
<accession>A0A3B4C216</accession>
<reference evidence="2" key="3">
    <citation type="submission" date="2025-09" db="UniProtKB">
        <authorList>
            <consortium name="Ensembl"/>
        </authorList>
    </citation>
    <scope>IDENTIFICATION</scope>
</reference>
<dbReference type="InterPro" id="IPR023577">
    <property type="entry name" value="CYTH_domain"/>
</dbReference>
<reference evidence="2" key="2">
    <citation type="submission" date="2025-08" db="UniProtKB">
        <authorList>
            <consortium name="Ensembl"/>
        </authorList>
    </citation>
    <scope>IDENTIFICATION</scope>
</reference>
<organism evidence="2 3">
    <name type="scientific">Pygocentrus nattereri</name>
    <name type="common">Red-bellied piranha</name>
    <dbReference type="NCBI Taxonomy" id="42514"/>
    <lineage>
        <taxon>Eukaryota</taxon>
        <taxon>Metazoa</taxon>
        <taxon>Chordata</taxon>
        <taxon>Craniata</taxon>
        <taxon>Vertebrata</taxon>
        <taxon>Euteleostomi</taxon>
        <taxon>Actinopterygii</taxon>
        <taxon>Neopterygii</taxon>
        <taxon>Teleostei</taxon>
        <taxon>Ostariophysi</taxon>
        <taxon>Characiformes</taxon>
        <taxon>Characoidei</taxon>
        <taxon>Pygocentrus</taxon>
    </lineage>
</organism>
<reference evidence="2 3" key="1">
    <citation type="submission" date="2020-10" db="EMBL/GenBank/DDBJ databases">
        <title>Pygocentrus nattereri (red-bellied piranha) genome, fPygNat1, primary haplotype.</title>
        <authorList>
            <person name="Myers G."/>
            <person name="Meyer A."/>
            <person name="Karagic N."/>
            <person name="Pippel M."/>
            <person name="Winkler S."/>
            <person name="Tracey A."/>
            <person name="Wood J."/>
            <person name="Formenti G."/>
            <person name="Howe K."/>
            <person name="Fedrigo O."/>
            <person name="Jarvis E.D."/>
        </authorList>
    </citation>
    <scope>NUCLEOTIDE SEQUENCE [LARGE SCALE GENOMIC DNA]</scope>
</reference>
<name>A0A3B4C216_PYGNA</name>
<dbReference type="Gene3D" id="2.40.320.10">
    <property type="entry name" value="Hypothetical Protein Pfu-838710-001"/>
    <property type="match status" value="1"/>
</dbReference>
<dbReference type="AlphaFoldDB" id="A0A3B4C216"/>
<dbReference type="CDD" id="cd07890">
    <property type="entry name" value="CYTH-like_AC_IV-like"/>
    <property type="match status" value="1"/>
</dbReference>
<proteinExistence type="predicted"/>
<keyword evidence="3" id="KW-1185">Reference proteome</keyword>